<gene>
    <name evidence="3" type="ordered locus">ABO_0651</name>
</gene>
<keyword evidence="2" id="KW-0472">Membrane</keyword>
<accession>Q0VRU9</accession>
<evidence type="ECO:0000313" key="4">
    <source>
        <dbReference type="Proteomes" id="UP000008871"/>
    </source>
</evidence>
<dbReference type="Proteomes" id="UP000008871">
    <property type="component" value="Chromosome"/>
</dbReference>
<name>Q0VRU9_ALCBS</name>
<feature type="transmembrane region" description="Helical" evidence="2">
    <location>
        <begin position="35"/>
        <end position="55"/>
    </location>
</feature>
<sequence length="164" mass="17703">MVELVDTPDLGSGAERCEGSSPSWRTITKKGRNSLLLRPFALWGIGGRLVIYDFFVPTGFEPLSDKRSVLALCLSGWMGTTIGDPDGGMMHDSRDEKLNHNSHGDESDSPKPRVLEKEKVLLLALALLVSGALILGVFAHSEGIEARTALKDIRSTLTDAANSL</sequence>
<evidence type="ECO:0000313" key="3">
    <source>
        <dbReference type="EMBL" id="CAL16099.1"/>
    </source>
</evidence>
<feature type="region of interest" description="Disordered" evidence="1">
    <location>
        <begin position="85"/>
        <end position="111"/>
    </location>
</feature>
<reference evidence="3 4" key="1">
    <citation type="journal article" date="2006" name="Nat. Biotechnol.">
        <title>Genome sequence of the ubiquitous hydrocarbon-degrading marine bacterium Alcanivorax borkumensis.</title>
        <authorList>
            <person name="Schneiker S."/>
            <person name="Martins dos Santos V.A.P."/>
            <person name="Bartels D."/>
            <person name="Bekel T."/>
            <person name="Brecht M."/>
            <person name="Buhrmester J."/>
            <person name="Chernikova T.N."/>
            <person name="Denaro R."/>
            <person name="Ferrer M."/>
            <person name="Gertler C."/>
            <person name="Goesmann A."/>
            <person name="Golyshina O.V."/>
            <person name="Kaminski F."/>
            <person name="Khachane A.N."/>
            <person name="Lang S."/>
            <person name="Linke B."/>
            <person name="McHardy A.C."/>
            <person name="Meyer F."/>
            <person name="Nechitaylo T."/>
            <person name="Puehler A."/>
            <person name="Regenhardt D."/>
            <person name="Rupp O."/>
            <person name="Sabirova J.S."/>
            <person name="Selbitschka W."/>
            <person name="Yakimov M.M."/>
            <person name="Timmis K.N."/>
            <person name="Vorhoelter F.-J."/>
            <person name="Weidner S."/>
            <person name="Kaiser O."/>
            <person name="Golyshin P.N."/>
        </authorList>
    </citation>
    <scope>NUCLEOTIDE SEQUENCE [LARGE SCALE GENOMIC DNA]</scope>
    <source>
        <strain evidence="4">ATCC 700651 / DSM 11573 / NCIMB 13689 / SK2</strain>
    </source>
</reference>
<feature type="compositionally biased region" description="Basic and acidic residues" evidence="1">
    <location>
        <begin position="89"/>
        <end position="111"/>
    </location>
</feature>
<feature type="transmembrane region" description="Helical" evidence="2">
    <location>
        <begin position="120"/>
        <end position="139"/>
    </location>
</feature>
<keyword evidence="2" id="KW-1133">Transmembrane helix</keyword>
<dbReference type="EMBL" id="AM286690">
    <property type="protein sequence ID" value="CAL16099.1"/>
    <property type="molecule type" value="Genomic_DNA"/>
</dbReference>
<dbReference type="KEGG" id="abo:ABO_0651"/>
<evidence type="ECO:0000256" key="2">
    <source>
        <dbReference type="SAM" id="Phobius"/>
    </source>
</evidence>
<protein>
    <submittedName>
        <fullName evidence="3">Uncharacterized protein</fullName>
    </submittedName>
</protein>
<dbReference type="HOGENOM" id="CLU_1615537_0_0_6"/>
<keyword evidence="2" id="KW-0812">Transmembrane</keyword>
<keyword evidence="4" id="KW-1185">Reference proteome</keyword>
<proteinExistence type="predicted"/>
<dbReference type="AlphaFoldDB" id="Q0VRU9"/>
<feature type="region of interest" description="Disordered" evidence="1">
    <location>
        <begin position="1"/>
        <end position="23"/>
    </location>
</feature>
<evidence type="ECO:0000256" key="1">
    <source>
        <dbReference type="SAM" id="MobiDB-lite"/>
    </source>
</evidence>
<organism evidence="3 4">
    <name type="scientific">Alcanivorax borkumensis (strain ATCC 700651 / DSM 11573 / NCIMB 13689 / SK2)</name>
    <dbReference type="NCBI Taxonomy" id="393595"/>
    <lineage>
        <taxon>Bacteria</taxon>
        <taxon>Pseudomonadati</taxon>
        <taxon>Pseudomonadota</taxon>
        <taxon>Gammaproteobacteria</taxon>
        <taxon>Oceanospirillales</taxon>
        <taxon>Alcanivoracaceae</taxon>
        <taxon>Alcanivorax</taxon>
    </lineage>
</organism>